<feature type="compositionally biased region" description="Basic and acidic residues" evidence="1">
    <location>
        <begin position="251"/>
        <end position="267"/>
    </location>
</feature>
<feature type="region of interest" description="Disordered" evidence="1">
    <location>
        <begin position="251"/>
        <end position="370"/>
    </location>
</feature>
<feature type="compositionally biased region" description="Low complexity" evidence="1">
    <location>
        <begin position="176"/>
        <end position="193"/>
    </location>
</feature>
<evidence type="ECO:0008006" key="6">
    <source>
        <dbReference type="Google" id="ProtNLM"/>
    </source>
</evidence>
<feature type="transmembrane region" description="Helical" evidence="2">
    <location>
        <begin position="222"/>
        <end position="243"/>
    </location>
</feature>
<dbReference type="Proteomes" id="UP000294933">
    <property type="component" value="Unassembled WGS sequence"/>
</dbReference>
<name>A0A4Y7PUT2_9AGAM</name>
<organism evidence="4 5">
    <name type="scientific">Rickenella mellea</name>
    <dbReference type="NCBI Taxonomy" id="50990"/>
    <lineage>
        <taxon>Eukaryota</taxon>
        <taxon>Fungi</taxon>
        <taxon>Dikarya</taxon>
        <taxon>Basidiomycota</taxon>
        <taxon>Agaricomycotina</taxon>
        <taxon>Agaricomycetes</taxon>
        <taxon>Hymenochaetales</taxon>
        <taxon>Rickenellaceae</taxon>
        <taxon>Rickenella</taxon>
    </lineage>
</organism>
<dbReference type="OrthoDB" id="2758521at2759"/>
<feature type="region of interest" description="Disordered" evidence="1">
    <location>
        <begin position="391"/>
        <end position="412"/>
    </location>
</feature>
<dbReference type="AlphaFoldDB" id="A0A4Y7PUT2"/>
<feature type="compositionally biased region" description="Polar residues" evidence="1">
    <location>
        <begin position="279"/>
        <end position="306"/>
    </location>
</feature>
<sequence length="412" mass="44611">MWGWLALSCCLLSVPLRAAKIITIDSNQVDTESEIQFEPASDWKRNCTAACTQLLDPTKLYQDTVIFVTHQPGSSQAINIYFTGVGISIYGVVPNTIPSTTTAISLRVSINGTFAQSFYHLPDNTTDIAYNVSMFSNLSLPLGDHWVAIEPLAINEDEPSSFIFDYYQYLIPDKNSPSQASPSQSSYPSDSPAPLQPAPSSPSTTSPSLASASSKKLSAGTIAGGIIGGLAVAIAAIVGLCIFRRRRAVKEHGAVPRQMRQSDRSHTVVEPFRNEAASPDTSTNHWSTGTGTDSSDPPFSSVSTGKTRLLGRVSVPEMEQTSHSPVVDPQQHDWTPFTPISVTNEHSRRGRTAGGSSQRSRSTDPETELEVRTRIATLEAEVRRLQTFVEEAPPVYYGRANEPSPAIPDDSP</sequence>
<feature type="region of interest" description="Disordered" evidence="1">
    <location>
        <begin position="175"/>
        <end position="211"/>
    </location>
</feature>
<accession>A0A4Y7PUT2</accession>
<feature type="signal peptide" evidence="3">
    <location>
        <begin position="1"/>
        <end position="18"/>
    </location>
</feature>
<evidence type="ECO:0000256" key="1">
    <source>
        <dbReference type="SAM" id="MobiDB-lite"/>
    </source>
</evidence>
<evidence type="ECO:0000313" key="5">
    <source>
        <dbReference type="Proteomes" id="UP000294933"/>
    </source>
</evidence>
<feature type="chain" id="PRO_5021282261" description="Mid2 domain-containing protein" evidence="3">
    <location>
        <begin position="19"/>
        <end position="412"/>
    </location>
</feature>
<evidence type="ECO:0000256" key="2">
    <source>
        <dbReference type="SAM" id="Phobius"/>
    </source>
</evidence>
<dbReference type="STRING" id="50990.A0A4Y7PUT2"/>
<dbReference type="EMBL" id="ML170204">
    <property type="protein sequence ID" value="TDL18786.1"/>
    <property type="molecule type" value="Genomic_DNA"/>
</dbReference>
<keyword evidence="2" id="KW-0472">Membrane</keyword>
<keyword evidence="2" id="KW-1133">Transmembrane helix</keyword>
<keyword evidence="2" id="KW-0812">Transmembrane</keyword>
<keyword evidence="3" id="KW-0732">Signal</keyword>
<evidence type="ECO:0000313" key="4">
    <source>
        <dbReference type="EMBL" id="TDL18786.1"/>
    </source>
</evidence>
<protein>
    <recommendedName>
        <fullName evidence="6">Mid2 domain-containing protein</fullName>
    </recommendedName>
</protein>
<reference evidence="4 5" key="1">
    <citation type="submission" date="2018-06" db="EMBL/GenBank/DDBJ databases">
        <title>A transcriptomic atlas of mushroom development highlights an independent origin of complex multicellularity.</title>
        <authorList>
            <consortium name="DOE Joint Genome Institute"/>
            <person name="Krizsan K."/>
            <person name="Almasi E."/>
            <person name="Merenyi Z."/>
            <person name="Sahu N."/>
            <person name="Viragh M."/>
            <person name="Koszo T."/>
            <person name="Mondo S."/>
            <person name="Kiss B."/>
            <person name="Balint B."/>
            <person name="Kues U."/>
            <person name="Barry K."/>
            <person name="Hegedus J.C."/>
            <person name="Henrissat B."/>
            <person name="Johnson J."/>
            <person name="Lipzen A."/>
            <person name="Ohm R."/>
            <person name="Nagy I."/>
            <person name="Pangilinan J."/>
            <person name="Yan J."/>
            <person name="Xiong Y."/>
            <person name="Grigoriev I.V."/>
            <person name="Hibbett D.S."/>
            <person name="Nagy L.G."/>
        </authorList>
    </citation>
    <scope>NUCLEOTIDE SEQUENCE [LARGE SCALE GENOMIC DNA]</scope>
    <source>
        <strain evidence="4 5">SZMC22713</strain>
    </source>
</reference>
<keyword evidence="5" id="KW-1185">Reference proteome</keyword>
<gene>
    <name evidence="4" type="ORF">BD410DRAFT_830774</name>
</gene>
<dbReference type="VEuPathDB" id="FungiDB:BD410DRAFT_830774"/>
<feature type="compositionally biased region" description="Low complexity" evidence="1">
    <location>
        <begin position="201"/>
        <end position="211"/>
    </location>
</feature>
<feature type="compositionally biased region" description="Basic and acidic residues" evidence="1">
    <location>
        <begin position="361"/>
        <end position="370"/>
    </location>
</feature>
<evidence type="ECO:0000256" key="3">
    <source>
        <dbReference type="SAM" id="SignalP"/>
    </source>
</evidence>
<proteinExistence type="predicted"/>